<evidence type="ECO:0000313" key="1">
    <source>
        <dbReference type="EMBL" id="OGG94952.1"/>
    </source>
</evidence>
<organism evidence="1 2">
    <name type="scientific">Candidatus Lambdaproteobacteria bacterium RIFOXYD2_FULL_50_16</name>
    <dbReference type="NCBI Taxonomy" id="1817772"/>
    <lineage>
        <taxon>Bacteria</taxon>
        <taxon>Pseudomonadati</taxon>
        <taxon>Pseudomonadota</taxon>
        <taxon>Candidatus Lambdaproteobacteria</taxon>
    </lineage>
</organism>
<evidence type="ECO:0000313" key="2">
    <source>
        <dbReference type="Proteomes" id="UP000178449"/>
    </source>
</evidence>
<proteinExistence type="predicted"/>
<accession>A0A1F6GA16</accession>
<dbReference type="Proteomes" id="UP000178449">
    <property type="component" value="Unassembled WGS sequence"/>
</dbReference>
<sequence>MNPKQTQKLAPGMTLSLRAGGQTAQFELCQGLAAPQGIEGFWLVSSTGTYLRQLPEDHLRAGKAYFANLDELQACLEQREFYID</sequence>
<gene>
    <name evidence="1" type="ORF">A2527_06325</name>
</gene>
<dbReference type="AlphaFoldDB" id="A0A1F6GA16"/>
<comment type="caution">
    <text evidence="1">The sequence shown here is derived from an EMBL/GenBank/DDBJ whole genome shotgun (WGS) entry which is preliminary data.</text>
</comment>
<reference evidence="1 2" key="1">
    <citation type="journal article" date="2016" name="Nat. Commun.">
        <title>Thousands of microbial genomes shed light on interconnected biogeochemical processes in an aquifer system.</title>
        <authorList>
            <person name="Anantharaman K."/>
            <person name="Brown C.T."/>
            <person name="Hug L.A."/>
            <person name="Sharon I."/>
            <person name="Castelle C.J."/>
            <person name="Probst A.J."/>
            <person name="Thomas B.C."/>
            <person name="Singh A."/>
            <person name="Wilkins M.J."/>
            <person name="Karaoz U."/>
            <person name="Brodie E.L."/>
            <person name="Williams K.H."/>
            <person name="Hubbard S.S."/>
            <person name="Banfield J.F."/>
        </authorList>
    </citation>
    <scope>NUCLEOTIDE SEQUENCE [LARGE SCALE GENOMIC DNA]</scope>
</reference>
<dbReference type="STRING" id="1817772.A2527_06325"/>
<name>A0A1F6GA16_9PROT</name>
<dbReference type="EMBL" id="MFNE01000030">
    <property type="protein sequence ID" value="OGG94952.1"/>
    <property type="molecule type" value="Genomic_DNA"/>
</dbReference>
<protein>
    <submittedName>
        <fullName evidence="1">Uncharacterized protein</fullName>
    </submittedName>
</protein>